<dbReference type="InterPro" id="IPR000719">
    <property type="entry name" value="Prot_kinase_dom"/>
</dbReference>
<dbReference type="InterPro" id="IPR050401">
    <property type="entry name" value="Cyclic_nucleotide_synthase"/>
</dbReference>
<dbReference type="InterPro" id="IPR001245">
    <property type="entry name" value="Ser-Thr/Tyr_kinase_cat_dom"/>
</dbReference>
<dbReference type="GO" id="GO:0005886">
    <property type="term" value="C:plasma membrane"/>
    <property type="evidence" value="ECO:0007669"/>
    <property type="project" value="TreeGrafter"/>
</dbReference>
<protein>
    <recommendedName>
        <fullName evidence="2">guanylate cyclase</fullName>
        <ecNumber evidence="2">4.6.1.2</ecNumber>
    </recommendedName>
</protein>
<keyword evidence="4" id="KW-0456">Lyase</keyword>
<dbReference type="EC" id="4.6.1.2" evidence="2"/>
<comment type="catalytic activity">
    <reaction evidence="1">
        <text>GTP = 3',5'-cyclic GMP + diphosphate</text>
        <dbReference type="Rhea" id="RHEA:13665"/>
        <dbReference type="ChEBI" id="CHEBI:33019"/>
        <dbReference type="ChEBI" id="CHEBI:37565"/>
        <dbReference type="ChEBI" id="CHEBI:57746"/>
        <dbReference type="EC" id="4.6.1.2"/>
    </reaction>
</comment>
<keyword evidence="5" id="KW-0141">cGMP biosynthesis</keyword>
<keyword evidence="8" id="KW-1185">Reference proteome</keyword>
<sequence length="107" mass="12016">LRKLEHENVNKFIGASIDSNQFMVVWRICSRGSLQTIIAKGTFTFDSFFMVCIIRDVAEGLDYLHRSFVGATGTLSSSTCLVNDGWQVKISAYGISRFVDRQAQKSE</sequence>
<dbReference type="AlphaFoldDB" id="A0A2G9T4M7"/>
<evidence type="ECO:0000256" key="4">
    <source>
        <dbReference type="ARBA" id="ARBA00023239"/>
    </source>
</evidence>
<dbReference type="GO" id="GO:0001653">
    <property type="term" value="F:peptide receptor activity"/>
    <property type="evidence" value="ECO:0007669"/>
    <property type="project" value="TreeGrafter"/>
</dbReference>
<evidence type="ECO:0000256" key="2">
    <source>
        <dbReference type="ARBA" id="ARBA00012202"/>
    </source>
</evidence>
<reference evidence="7 8" key="1">
    <citation type="submission" date="2015-09" db="EMBL/GenBank/DDBJ databases">
        <title>Draft genome of the parasitic nematode Teladorsagia circumcincta isolate WARC Sus (inbred).</title>
        <authorList>
            <person name="Mitreva M."/>
        </authorList>
    </citation>
    <scope>NUCLEOTIDE SEQUENCE [LARGE SCALE GENOMIC DNA]</scope>
    <source>
        <strain evidence="7 8">S</strain>
    </source>
</reference>
<evidence type="ECO:0000256" key="3">
    <source>
        <dbReference type="ARBA" id="ARBA00022741"/>
    </source>
</evidence>
<dbReference type="PANTHER" id="PTHR11920:SF495">
    <property type="entry name" value="RECEPTOR-TYPE GUANYLATE CYCLASE GCY-7"/>
    <property type="match status" value="1"/>
</dbReference>
<dbReference type="Proteomes" id="UP000230423">
    <property type="component" value="Unassembled WGS sequence"/>
</dbReference>
<dbReference type="GO" id="GO:0004016">
    <property type="term" value="F:adenylate cyclase activity"/>
    <property type="evidence" value="ECO:0007669"/>
    <property type="project" value="TreeGrafter"/>
</dbReference>
<feature type="non-terminal residue" evidence="7">
    <location>
        <position position="1"/>
    </location>
</feature>
<feature type="domain" description="Protein kinase" evidence="6">
    <location>
        <begin position="1"/>
        <end position="107"/>
    </location>
</feature>
<accession>A0A2G9T4M7</accession>
<dbReference type="EMBL" id="KZ423450">
    <property type="protein sequence ID" value="PIO52924.1"/>
    <property type="molecule type" value="Genomic_DNA"/>
</dbReference>
<dbReference type="Gene3D" id="1.10.510.10">
    <property type="entry name" value="Transferase(Phosphotransferase) domain 1"/>
    <property type="match status" value="1"/>
</dbReference>
<evidence type="ECO:0000256" key="5">
    <source>
        <dbReference type="ARBA" id="ARBA00023293"/>
    </source>
</evidence>
<dbReference type="GO" id="GO:0007168">
    <property type="term" value="P:receptor guanylyl cyclase signaling pathway"/>
    <property type="evidence" value="ECO:0007669"/>
    <property type="project" value="TreeGrafter"/>
</dbReference>
<organism evidence="7 8">
    <name type="scientific">Teladorsagia circumcincta</name>
    <name type="common">Brown stomach worm</name>
    <name type="synonym">Ostertagia circumcincta</name>
    <dbReference type="NCBI Taxonomy" id="45464"/>
    <lineage>
        <taxon>Eukaryota</taxon>
        <taxon>Metazoa</taxon>
        <taxon>Ecdysozoa</taxon>
        <taxon>Nematoda</taxon>
        <taxon>Chromadorea</taxon>
        <taxon>Rhabditida</taxon>
        <taxon>Rhabditina</taxon>
        <taxon>Rhabditomorpha</taxon>
        <taxon>Strongyloidea</taxon>
        <taxon>Trichostrongylidae</taxon>
        <taxon>Teladorsagia</taxon>
    </lineage>
</organism>
<dbReference type="GO" id="GO:0004383">
    <property type="term" value="F:guanylate cyclase activity"/>
    <property type="evidence" value="ECO:0007669"/>
    <property type="project" value="UniProtKB-EC"/>
</dbReference>
<name>A0A2G9T4M7_TELCI</name>
<dbReference type="SUPFAM" id="SSF56112">
    <property type="entry name" value="Protein kinase-like (PK-like)"/>
    <property type="match status" value="1"/>
</dbReference>
<dbReference type="GO" id="GO:0004672">
    <property type="term" value="F:protein kinase activity"/>
    <property type="evidence" value="ECO:0007669"/>
    <property type="project" value="InterPro"/>
</dbReference>
<keyword evidence="3" id="KW-0547">Nucleotide-binding</keyword>
<evidence type="ECO:0000259" key="6">
    <source>
        <dbReference type="PROSITE" id="PS50011"/>
    </source>
</evidence>
<dbReference type="OrthoDB" id="302535at2759"/>
<evidence type="ECO:0000313" key="7">
    <source>
        <dbReference type="EMBL" id="PIO52924.1"/>
    </source>
</evidence>
<evidence type="ECO:0000313" key="8">
    <source>
        <dbReference type="Proteomes" id="UP000230423"/>
    </source>
</evidence>
<dbReference type="Pfam" id="PF07714">
    <property type="entry name" value="PK_Tyr_Ser-Thr"/>
    <property type="match status" value="1"/>
</dbReference>
<dbReference type="PANTHER" id="PTHR11920">
    <property type="entry name" value="GUANYLYL CYCLASE"/>
    <property type="match status" value="1"/>
</dbReference>
<proteinExistence type="predicted"/>
<dbReference type="InterPro" id="IPR011009">
    <property type="entry name" value="Kinase-like_dom_sf"/>
</dbReference>
<dbReference type="PROSITE" id="PS50011">
    <property type="entry name" value="PROTEIN_KINASE_DOM"/>
    <property type="match status" value="1"/>
</dbReference>
<evidence type="ECO:0000256" key="1">
    <source>
        <dbReference type="ARBA" id="ARBA00001436"/>
    </source>
</evidence>
<gene>
    <name evidence="7" type="ORF">TELCIR_25761</name>
</gene>
<dbReference type="GO" id="GO:0005524">
    <property type="term" value="F:ATP binding"/>
    <property type="evidence" value="ECO:0007669"/>
    <property type="project" value="InterPro"/>
</dbReference>